<gene>
    <name evidence="3" type="ORF">ACFYTF_06825</name>
</gene>
<evidence type="ECO:0008006" key="5">
    <source>
        <dbReference type="Google" id="ProtNLM"/>
    </source>
</evidence>
<sequence length="88" mass="8616">MRSIKAGIVVAALTVATIAGTSTAHADESLPGAPDERITVDINLLGCSIGAGLGVDLLLSVLAKGGGSSTVVGSGLATRLKMAGCLPW</sequence>
<keyword evidence="1" id="KW-0812">Transmembrane</keyword>
<keyword evidence="4" id="KW-1185">Reference proteome</keyword>
<dbReference type="Proteomes" id="UP001601444">
    <property type="component" value="Unassembled WGS sequence"/>
</dbReference>
<feature type="signal peptide" evidence="2">
    <location>
        <begin position="1"/>
        <end position="26"/>
    </location>
</feature>
<feature type="transmembrane region" description="Helical" evidence="1">
    <location>
        <begin position="42"/>
        <end position="63"/>
    </location>
</feature>
<reference evidence="3 4" key="1">
    <citation type="submission" date="2024-10" db="EMBL/GenBank/DDBJ databases">
        <title>The Natural Products Discovery Center: Release of the First 8490 Sequenced Strains for Exploring Actinobacteria Biosynthetic Diversity.</title>
        <authorList>
            <person name="Kalkreuter E."/>
            <person name="Kautsar S.A."/>
            <person name="Yang D."/>
            <person name="Bader C.D."/>
            <person name="Teijaro C.N."/>
            <person name="Fluegel L."/>
            <person name="Davis C.M."/>
            <person name="Simpson J.R."/>
            <person name="Lauterbach L."/>
            <person name="Steele A.D."/>
            <person name="Gui C."/>
            <person name="Meng S."/>
            <person name="Li G."/>
            <person name="Viehrig K."/>
            <person name="Ye F."/>
            <person name="Su P."/>
            <person name="Kiefer A.F."/>
            <person name="Nichols A."/>
            <person name="Cepeda A.J."/>
            <person name="Yan W."/>
            <person name="Fan B."/>
            <person name="Jiang Y."/>
            <person name="Adhikari A."/>
            <person name="Zheng C.-J."/>
            <person name="Schuster L."/>
            <person name="Cowan T.M."/>
            <person name="Smanski M.J."/>
            <person name="Chevrette M.G."/>
            <person name="De Carvalho L.P.S."/>
            <person name="Shen B."/>
        </authorList>
    </citation>
    <scope>NUCLEOTIDE SEQUENCE [LARGE SCALE GENOMIC DNA]</scope>
    <source>
        <strain evidence="3 4">NPDC004045</strain>
    </source>
</reference>
<comment type="caution">
    <text evidence="3">The sequence shown here is derived from an EMBL/GenBank/DDBJ whole genome shotgun (WGS) entry which is preliminary data.</text>
</comment>
<feature type="chain" id="PRO_5047503154" description="Secreted protein" evidence="2">
    <location>
        <begin position="27"/>
        <end position="88"/>
    </location>
</feature>
<protein>
    <recommendedName>
        <fullName evidence="5">Secreted protein</fullName>
    </recommendedName>
</protein>
<evidence type="ECO:0000313" key="3">
    <source>
        <dbReference type="EMBL" id="MFF0542533.1"/>
    </source>
</evidence>
<evidence type="ECO:0000256" key="1">
    <source>
        <dbReference type="SAM" id="Phobius"/>
    </source>
</evidence>
<keyword evidence="1" id="KW-0472">Membrane</keyword>
<dbReference type="RefSeq" id="WP_043647632.1">
    <property type="nucleotide sequence ID" value="NZ_JBIAMX010000003.1"/>
</dbReference>
<evidence type="ECO:0000256" key="2">
    <source>
        <dbReference type="SAM" id="SignalP"/>
    </source>
</evidence>
<proteinExistence type="predicted"/>
<keyword evidence="1" id="KW-1133">Transmembrane helix</keyword>
<keyword evidence="2" id="KW-0732">Signal</keyword>
<organism evidence="3 4">
    <name type="scientific">Nocardia thailandica</name>
    <dbReference type="NCBI Taxonomy" id="257275"/>
    <lineage>
        <taxon>Bacteria</taxon>
        <taxon>Bacillati</taxon>
        <taxon>Actinomycetota</taxon>
        <taxon>Actinomycetes</taxon>
        <taxon>Mycobacteriales</taxon>
        <taxon>Nocardiaceae</taxon>
        <taxon>Nocardia</taxon>
    </lineage>
</organism>
<name>A0ABW6PJU0_9NOCA</name>
<accession>A0ABW6PJU0</accession>
<evidence type="ECO:0000313" key="4">
    <source>
        <dbReference type="Proteomes" id="UP001601444"/>
    </source>
</evidence>
<dbReference type="EMBL" id="JBIAMX010000003">
    <property type="protein sequence ID" value="MFF0542533.1"/>
    <property type="molecule type" value="Genomic_DNA"/>
</dbReference>